<dbReference type="Proteomes" id="UP000571817">
    <property type="component" value="Unassembled WGS sequence"/>
</dbReference>
<gene>
    <name evidence="1" type="ORF">HNR15_003535</name>
</gene>
<keyword evidence="2" id="KW-1185">Reference proteome</keyword>
<reference evidence="1 2" key="1">
    <citation type="submission" date="2020-07" db="EMBL/GenBank/DDBJ databases">
        <title>Sequencing the genomes of 1000 actinobacteria strains.</title>
        <authorList>
            <person name="Klenk H.-P."/>
        </authorList>
    </citation>
    <scope>NUCLEOTIDE SEQUENCE [LARGE SCALE GENOMIC DNA]</scope>
    <source>
        <strain evidence="1 2">DSM 29531</strain>
    </source>
</reference>
<dbReference type="EMBL" id="JACCFW010000003">
    <property type="protein sequence ID" value="NYJ76517.1"/>
    <property type="molecule type" value="Genomic_DNA"/>
</dbReference>
<evidence type="ECO:0000313" key="2">
    <source>
        <dbReference type="Proteomes" id="UP000571817"/>
    </source>
</evidence>
<evidence type="ECO:0000313" key="1">
    <source>
        <dbReference type="EMBL" id="NYJ76517.1"/>
    </source>
</evidence>
<protein>
    <submittedName>
        <fullName evidence="1">Uncharacterized protein</fullName>
    </submittedName>
</protein>
<accession>A0A853DIJ6</accession>
<comment type="caution">
    <text evidence="1">The sequence shown here is derived from an EMBL/GenBank/DDBJ whole genome shotgun (WGS) entry which is preliminary data.</text>
</comment>
<dbReference type="RefSeq" id="WP_179483909.1">
    <property type="nucleotide sequence ID" value="NZ_JACCFW010000003.1"/>
</dbReference>
<name>A0A853DIJ6_9MICO</name>
<sequence>MTAIEQVHAELEQRLVRRQRLDAMLRPPKDPREKMQTDEARSIRAHNAKREAAFHAELQRVRELAARMDAGGLVIVAQVAHGWRAWCEDCGAMSPVCGSAGGAAIYRHDCYSQTPPAADATHF</sequence>
<proteinExistence type="predicted"/>
<organism evidence="1 2">
    <name type="scientific">Allobranchiibius huperziae</name>
    <dbReference type="NCBI Taxonomy" id="1874116"/>
    <lineage>
        <taxon>Bacteria</taxon>
        <taxon>Bacillati</taxon>
        <taxon>Actinomycetota</taxon>
        <taxon>Actinomycetes</taxon>
        <taxon>Micrococcales</taxon>
        <taxon>Dermacoccaceae</taxon>
        <taxon>Allobranchiibius</taxon>
    </lineage>
</organism>
<dbReference type="AlphaFoldDB" id="A0A853DIJ6"/>